<proteinExistence type="inferred from homology"/>
<evidence type="ECO:0000256" key="3">
    <source>
        <dbReference type="SAM" id="Phobius"/>
    </source>
</evidence>
<reference evidence="4 5" key="1">
    <citation type="submission" date="2012-12" db="EMBL/GenBank/DDBJ databases">
        <title>Genome assembly of Fulvivirga imtechensis AK7.</title>
        <authorList>
            <person name="Nupur N."/>
            <person name="Khatri I."/>
            <person name="Kumar R."/>
            <person name="Subramanian S."/>
            <person name="Pinnaka A."/>
        </authorList>
    </citation>
    <scope>NUCLEOTIDE SEQUENCE [LARGE SCALE GENOMIC DNA]</scope>
    <source>
        <strain evidence="4 5">AK7</strain>
    </source>
</reference>
<dbReference type="InterPro" id="IPR000462">
    <property type="entry name" value="CDP-OH_P_trans"/>
</dbReference>
<sequence>MKKLNIADWFSVYRIAALPVIIVAILLDKRTMTGWLLIISFLTDAIDGYLARKKKITSRRGARLDSAGDALTFLVGIFGVYIFGLEKIFQHFYVISVALSLYLFQLILGFIRYGKSSSLHTYSAKTAAVLQATFLVIFYLHEWVPWLFWIAIIISIIETIEEIIIIFILPKWETDVKGLYWVLKRR</sequence>
<feature type="transmembrane region" description="Helical" evidence="3">
    <location>
        <begin position="33"/>
        <end position="52"/>
    </location>
</feature>
<dbReference type="eggNOG" id="COG0558">
    <property type="taxonomic scope" value="Bacteria"/>
</dbReference>
<dbReference type="PROSITE" id="PS00379">
    <property type="entry name" value="CDP_ALCOHOL_P_TRANSF"/>
    <property type="match status" value="1"/>
</dbReference>
<feature type="transmembrane region" description="Helical" evidence="3">
    <location>
        <begin position="64"/>
        <end position="84"/>
    </location>
</feature>
<dbReference type="Pfam" id="PF01066">
    <property type="entry name" value="CDP-OH_P_transf"/>
    <property type="match status" value="1"/>
</dbReference>
<evidence type="ECO:0000313" key="4">
    <source>
        <dbReference type="EMBL" id="ELR71460.1"/>
    </source>
</evidence>
<gene>
    <name evidence="4" type="ORF">C900_02523</name>
</gene>
<dbReference type="Gene3D" id="1.20.120.1760">
    <property type="match status" value="1"/>
</dbReference>
<comment type="similarity">
    <text evidence="2">Belongs to the CDP-alcohol phosphatidyltransferase class-I family.</text>
</comment>
<evidence type="ECO:0000256" key="2">
    <source>
        <dbReference type="RuleBase" id="RU003750"/>
    </source>
</evidence>
<keyword evidence="5" id="KW-1185">Reference proteome</keyword>
<feature type="transmembrane region" description="Helical" evidence="3">
    <location>
        <begin position="90"/>
        <end position="110"/>
    </location>
</feature>
<dbReference type="GO" id="GO:0016780">
    <property type="term" value="F:phosphotransferase activity, for other substituted phosphate groups"/>
    <property type="evidence" value="ECO:0007669"/>
    <property type="project" value="InterPro"/>
</dbReference>
<dbReference type="AlphaFoldDB" id="L8JRG6"/>
<keyword evidence="3" id="KW-1133">Transmembrane helix</keyword>
<dbReference type="Proteomes" id="UP000011135">
    <property type="component" value="Unassembled WGS sequence"/>
</dbReference>
<dbReference type="RefSeq" id="WP_009579932.1">
    <property type="nucleotide sequence ID" value="NZ_AMZN01000039.1"/>
</dbReference>
<keyword evidence="3" id="KW-0812">Transmembrane</keyword>
<evidence type="ECO:0000256" key="1">
    <source>
        <dbReference type="ARBA" id="ARBA00022679"/>
    </source>
</evidence>
<dbReference type="GO" id="GO:0008654">
    <property type="term" value="P:phospholipid biosynthetic process"/>
    <property type="evidence" value="ECO:0007669"/>
    <property type="project" value="InterPro"/>
</dbReference>
<feature type="transmembrane region" description="Helical" evidence="3">
    <location>
        <begin position="146"/>
        <end position="169"/>
    </location>
</feature>
<keyword evidence="1 2" id="KW-0808">Transferase</keyword>
<dbReference type="InterPro" id="IPR048254">
    <property type="entry name" value="CDP_ALCOHOL_P_TRANSF_CS"/>
</dbReference>
<keyword evidence="3" id="KW-0472">Membrane</keyword>
<protein>
    <submittedName>
        <fullName evidence="4">Putative phosphatidylglycerophosphate synthase</fullName>
    </submittedName>
</protein>
<comment type="caution">
    <text evidence="4">The sequence shown here is derived from an EMBL/GenBank/DDBJ whole genome shotgun (WGS) entry which is preliminary data.</text>
</comment>
<dbReference type="InterPro" id="IPR043130">
    <property type="entry name" value="CDP-OH_PTrfase_TM_dom"/>
</dbReference>
<dbReference type="GO" id="GO:0016020">
    <property type="term" value="C:membrane"/>
    <property type="evidence" value="ECO:0007669"/>
    <property type="project" value="InterPro"/>
</dbReference>
<dbReference type="STRING" id="1237149.C900_02523"/>
<organism evidence="4 5">
    <name type="scientific">Fulvivirga imtechensis AK7</name>
    <dbReference type="NCBI Taxonomy" id="1237149"/>
    <lineage>
        <taxon>Bacteria</taxon>
        <taxon>Pseudomonadati</taxon>
        <taxon>Bacteroidota</taxon>
        <taxon>Cytophagia</taxon>
        <taxon>Cytophagales</taxon>
        <taxon>Fulvivirgaceae</taxon>
        <taxon>Fulvivirga</taxon>
    </lineage>
</organism>
<dbReference type="EMBL" id="AMZN01000039">
    <property type="protein sequence ID" value="ELR71460.1"/>
    <property type="molecule type" value="Genomic_DNA"/>
</dbReference>
<dbReference type="PATRIC" id="fig|1237149.3.peg.2390"/>
<dbReference type="OrthoDB" id="9785031at2"/>
<evidence type="ECO:0000313" key="5">
    <source>
        <dbReference type="Proteomes" id="UP000011135"/>
    </source>
</evidence>
<feature type="transmembrane region" description="Helical" evidence="3">
    <location>
        <begin position="7"/>
        <end position="27"/>
    </location>
</feature>
<name>L8JRG6_9BACT</name>
<accession>L8JRG6</accession>